<protein>
    <submittedName>
        <fullName evidence="1">Uncharacterized protein</fullName>
    </submittedName>
</protein>
<proteinExistence type="predicted"/>
<evidence type="ECO:0000313" key="2">
    <source>
        <dbReference type="Proteomes" id="UP000326757"/>
    </source>
</evidence>
<gene>
    <name evidence="1" type="ORF">EYC80_008089</name>
</gene>
<dbReference type="AlphaFoldDB" id="A0A5N6JTE6"/>
<keyword evidence="2" id="KW-1185">Reference proteome</keyword>
<reference evidence="1 2" key="1">
    <citation type="submission" date="2019-06" db="EMBL/GenBank/DDBJ databases">
        <title>Genome Sequence of the Brown Rot Fungal Pathogen Monilinia laxa.</title>
        <authorList>
            <person name="De Miccolis Angelini R.M."/>
            <person name="Landi L."/>
            <person name="Abate D."/>
            <person name="Pollastro S."/>
            <person name="Romanazzi G."/>
            <person name="Faretra F."/>
        </authorList>
    </citation>
    <scope>NUCLEOTIDE SEQUENCE [LARGE SCALE GENOMIC DNA]</scope>
    <source>
        <strain evidence="1 2">Mlax316</strain>
    </source>
</reference>
<dbReference type="EMBL" id="VIGI01000013">
    <property type="protein sequence ID" value="KAB8292349.1"/>
    <property type="molecule type" value="Genomic_DNA"/>
</dbReference>
<sequence length="84" mass="9718">MIGKPRGLKQLLRGIPPTIPRNPYACNQKRLDCIAMCYVSTPKHRLRLCVMVSMTRSRFAWLECSNIWVIVARTPRESPEVKCM</sequence>
<organism evidence="1 2">
    <name type="scientific">Monilinia laxa</name>
    <name type="common">Brown rot fungus</name>
    <name type="synonym">Sclerotinia laxa</name>
    <dbReference type="NCBI Taxonomy" id="61186"/>
    <lineage>
        <taxon>Eukaryota</taxon>
        <taxon>Fungi</taxon>
        <taxon>Dikarya</taxon>
        <taxon>Ascomycota</taxon>
        <taxon>Pezizomycotina</taxon>
        <taxon>Leotiomycetes</taxon>
        <taxon>Helotiales</taxon>
        <taxon>Sclerotiniaceae</taxon>
        <taxon>Monilinia</taxon>
    </lineage>
</organism>
<name>A0A5N6JTE6_MONLA</name>
<accession>A0A5N6JTE6</accession>
<comment type="caution">
    <text evidence="1">The sequence shown here is derived from an EMBL/GenBank/DDBJ whole genome shotgun (WGS) entry which is preliminary data.</text>
</comment>
<evidence type="ECO:0000313" key="1">
    <source>
        <dbReference type="EMBL" id="KAB8292349.1"/>
    </source>
</evidence>
<dbReference type="Proteomes" id="UP000326757">
    <property type="component" value="Unassembled WGS sequence"/>
</dbReference>